<dbReference type="InterPro" id="IPR011990">
    <property type="entry name" value="TPR-like_helical_dom_sf"/>
</dbReference>
<proteinExistence type="predicted"/>
<feature type="region of interest" description="Disordered" evidence="2">
    <location>
        <begin position="106"/>
        <end position="154"/>
    </location>
</feature>
<keyword evidence="4" id="KW-1185">Reference proteome</keyword>
<feature type="repeat" description="PPR" evidence="1">
    <location>
        <begin position="691"/>
        <end position="721"/>
    </location>
</feature>
<dbReference type="GO" id="GO:0003729">
    <property type="term" value="F:mRNA binding"/>
    <property type="evidence" value="ECO:0007669"/>
    <property type="project" value="TreeGrafter"/>
</dbReference>
<evidence type="ECO:0000256" key="2">
    <source>
        <dbReference type="SAM" id="MobiDB-lite"/>
    </source>
</evidence>
<feature type="repeat" description="PPR" evidence="1">
    <location>
        <begin position="732"/>
        <end position="766"/>
    </location>
</feature>
<accession>A0A0D0DNL3</accession>
<feature type="compositionally biased region" description="Polar residues" evidence="2">
    <location>
        <begin position="978"/>
        <end position="988"/>
    </location>
</feature>
<feature type="repeat" description="PPR" evidence="1">
    <location>
        <begin position="655"/>
        <end position="690"/>
    </location>
</feature>
<evidence type="ECO:0000313" key="3">
    <source>
        <dbReference type="EMBL" id="KIL00518.1"/>
    </source>
</evidence>
<dbReference type="InterPro" id="IPR051114">
    <property type="entry name" value="Mito_RNA_Proc_CCM1"/>
</dbReference>
<protein>
    <recommendedName>
        <fullName evidence="5">Pentacotripeptide-repeat region of PRORP domain-containing protein</fullName>
    </recommendedName>
</protein>
<dbReference type="AlphaFoldDB" id="A0A0D0DNL3"/>
<dbReference type="HOGENOM" id="CLU_007929_0_0_1"/>
<feature type="repeat" description="PPR" evidence="1">
    <location>
        <begin position="547"/>
        <end position="581"/>
    </location>
</feature>
<dbReference type="Pfam" id="PF01535">
    <property type="entry name" value="PPR"/>
    <property type="match status" value="1"/>
</dbReference>
<dbReference type="GO" id="GO:0007005">
    <property type="term" value="P:mitochondrion organization"/>
    <property type="evidence" value="ECO:0007669"/>
    <property type="project" value="TreeGrafter"/>
</dbReference>
<gene>
    <name evidence="3" type="ORF">PAXRUDRAFT_821607</name>
</gene>
<feature type="compositionally biased region" description="Low complexity" evidence="2">
    <location>
        <begin position="121"/>
        <end position="132"/>
    </location>
</feature>
<reference evidence="3 4" key="1">
    <citation type="submission" date="2014-04" db="EMBL/GenBank/DDBJ databases">
        <authorList>
            <consortium name="DOE Joint Genome Institute"/>
            <person name="Kuo A."/>
            <person name="Kohler A."/>
            <person name="Jargeat P."/>
            <person name="Nagy L.G."/>
            <person name="Floudas D."/>
            <person name="Copeland A."/>
            <person name="Barry K.W."/>
            <person name="Cichocki N."/>
            <person name="Veneault-Fourrey C."/>
            <person name="LaButti K."/>
            <person name="Lindquist E.A."/>
            <person name="Lipzen A."/>
            <person name="Lundell T."/>
            <person name="Morin E."/>
            <person name="Murat C."/>
            <person name="Sun H."/>
            <person name="Tunlid A."/>
            <person name="Henrissat B."/>
            <person name="Grigoriev I.V."/>
            <person name="Hibbett D.S."/>
            <person name="Martin F."/>
            <person name="Nordberg H.P."/>
            <person name="Cantor M.N."/>
            <person name="Hua S.X."/>
        </authorList>
    </citation>
    <scope>NUCLEOTIDE SEQUENCE [LARGE SCALE GENOMIC DNA]</scope>
    <source>
        <strain evidence="3 4">Ve08.2h10</strain>
    </source>
</reference>
<reference evidence="4" key="2">
    <citation type="submission" date="2015-01" db="EMBL/GenBank/DDBJ databases">
        <title>Evolutionary Origins and Diversification of the Mycorrhizal Mutualists.</title>
        <authorList>
            <consortium name="DOE Joint Genome Institute"/>
            <consortium name="Mycorrhizal Genomics Consortium"/>
            <person name="Kohler A."/>
            <person name="Kuo A."/>
            <person name="Nagy L.G."/>
            <person name="Floudas D."/>
            <person name="Copeland A."/>
            <person name="Barry K.W."/>
            <person name="Cichocki N."/>
            <person name="Veneault-Fourrey C."/>
            <person name="LaButti K."/>
            <person name="Lindquist E.A."/>
            <person name="Lipzen A."/>
            <person name="Lundell T."/>
            <person name="Morin E."/>
            <person name="Murat C."/>
            <person name="Riley R."/>
            <person name="Ohm R."/>
            <person name="Sun H."/>
            <person name="Tunlid A."/>
            <person name="Henrissat B."/>
            <person name="Grigoriev I.V."/>
            <person name="Hibbett D.S."/>
            <person name="Martin F."/>
        </authorList>
    </citation>
    <scope>NUCLEOTIDE SEQUENCE [LARGE SCALE GENOMIC DNA]</scope>
    <source>
        <strain evidence="4">Ve08.2h10</strain>
    </source>
</reference>
<dbReference type="OrthoDB" id="185373at2759"/>
<dbReference type="NCBIfam" id="TIGR00756">
    <property type="entry name" value="PPR"/>
    <property type="match status" value="1"/>
</dbReference>
<sequence>MIEPLAAVILDGVLPRTSAARAHILKSAFAVMGGPPRRPFLRDFFTPVPQHWKAKEKASDLQTVECIQCAVSPANPMVSLCCVARHSLWCPKRNRLFMMNEVIPRRSRMSRQAGTQRCTRHSSSSAPHVSSPQTRSLNAPLSSPETHDLETEPASHLDHLRSLLRNSITFDPEQAWHAYTVSFKDNHDKSALTSTERLAFVRQLLGTLKLVDDTLPADSGLLHTWGTRLNSILRDLESSFSGDSPEFILRLCLSAQVHALLGDLVQGTQVAHQIQENPLDDSEKGALLDVYRNLLVLTRRHRGSTHVLDLIIREWNFLGPHCGNRSASKRSAMSKQSISFREAAHKILAEISNGAGLLHTRWKMDKDDRLHMGEVLLQAYCAEELHHSAHAVLLEMRTQRLPVEDLLQLKLVRAFAKADLFAIANETFLSLTRWTTPRKYNSTGLYLYARQGDVARAEQFYKMLNTNDWSTPVDQCMLMHAYAIAGRAETVVELFHEFFPRKANLPRSTSPGLLHYTTVIFAYAERSDFDGLNFWLEAMLDAGHSPDAHVYNIILQSFASRGEVGSVAAILEQMRAANIMPTRVHYTSVITLLARRKDPVAAESIYKRALHEGIAPDRRMITSLMNAHVEAGSWAGVVRVFDYLKGSGDPRLTLSIEVYNTLLKAYVLIGAPFRVVSTIFRKLQRVGVRPDAHTYALVIQSACDAGLMNIAEDVFVEMEDKAKEWEPFYRLDAFVLTIIMAGHLRLGHKAHAKTCYNDMQRRGIQPSSITFKQILQAYGNEGTEESLKIAESFLKSIMETDPSHRSWMASQSRALALENLHSPLMLVYSRQQKPEDVERLFEAMLEAGGEPSIQSLTILLDVYRRTGNVEAAHRVWPQISQLALRLSRVDELSATDSLQRQSNLLCVPLSIYIDALSAAGEHYAISDIWTKAKSQGFSFDSHNWNHLAVALVRAGELDRAFEVLEKVLIPFQRQSQAISGTRDQSPGSPLTFDPIPPDAEEPASEAPMHRKERRALAVKIATKKSGSLLDMEEQSTDFAHPLHILHRVIPSWSMWRPHAATLQVLSRVLRHLQGGRVVQAVTADEAPPTEPQYYDDQQSRAKIASDTLRRIYHKYPEAVRAVVLHERQQSRLDAITRLDDGWSR</sequence>
<feature type="compositionally biased region" description="Polar residues" evidence="2">
    <location>
        <begin position="133"/>
        <end position="144"/>
    </location>
</feature>
<dbReference type="Pfam" id="PF13812">
    <property type="entry name" value="PPR_3"/>
    <property type="match status" value="1"/>
</dbReference>
<dbReference type="PANTHER" id="PTHR47934:SF6">
    <property type="entry name" value="MITOCHONDRIAL GROUP I INTRON SPLICING FACTOR CCM1-RELATED"/>
    <property type="match status" value="1"/>
</dbReference>
<dbReference type="EMBL" id="KN824832">
    <property type="protein sequence ID" value="KIL00518.1"/>
    <property type="molecule type" value="Genomic_DNA"/>
</dbReference>
<feature type="repeat" description="PPR" evidence="1">
    <location>
        <begin position="582"/>
        <end position="616"/>
    </location>
</feature>
<feature type="compositionally biased region" description="Basic and acidic residues" evidence="2">
    <location>
        <begin position="145"/>
        <end position="154"/>
    </location>
</feature>
<dbReference type="GO" id="GO:0005739">
    <property type="term" value="C:mitochondrion"/>
    <property type="evidence" value="ECO:0007669"/>
    <property type="project" value="TreeGrafter"/>
</dbReference>
<evidence type="ECO:0008006" key="5">
    <source>
        <dbReference type="Google" id="ProtNLM"/>
    </source>
</evidence>
<organism evidence="3 4">
    <name type="scientific">Paxillus rubicundulus Ve08.2h10</name>
    <dbReference type="NCBI Taxonomy" id="930991"/>
    <lineage>
        <taxon>Eukaryota</taxon>
        <taxon>Fungi</taxon>
        <taxon>Dikarya</taxon>
        <taxon>Basidiomycota</taxon>
        <taxon>Agaricomycotina</taxon>
        <taxon>Agaricomycetes</taxon>
        <taxon>Agaricomycetidae</taxon>
        <taxon>Boletales</taxon>
        <taxon>Paxilineae</taxon>
        <taxon>Paxillaceae</taxon>
        <taxon>Paxillus</taxon>
    </lineage>
</organism>
<dbReference type="PANTHER" id="PTHR47934">
    <property type="entry name" value="PENTATRICOPEPTIDE REPEAT-CONTAINING PROTEIN PET309, MITOCHONDRIAL"/>
    <property type="match status" value="1"/>
</dbReference>
<dbReference type="STRING" id="930991.A0A0D0DNL3"/>
<dbReference type="Gene3D" id="1.25.40.10">
    <property type="entry name" value="Tetratricopeptide repeat domain"/>
    <property type="match status" value="4"/>
</dbReference>
<dbReference type="InParanoid" id="A0A0D0DNL3"/>
<evidence type="ECO:0000256" key="1">
    <source>
        <dbReference type="PROSITE-ProRule" id="PRU00708"/>
    </source>
</evidence>
<dbReference type="InterPro" id="IPR002885">
    <property type="entry name" value="PPR_rpt"/>
</dbReference>
<dbReference type="PROSITE" id="PS51375">
    <property type="entry name" value="PPR"/>
    <property type="match status" value="5"/>
</dbReference>
<feature type="region of interest" description="Disordered" evidence="2">
    <location>
        <begin position="978"/>
        <end position="1010"/>
    </location>
</feature>
<dbReference type="Proteomes" id="UP000054538">
    <property type="component" value="Unassembled WGS sequence"/>
</dbReference>
<name>A0A0D0DNL3_9AGAM</name>
<evidence type="ECO:0000313" key="4">
    <source>
        <dbReference type="Proteomes" id="UP000054538"/>
    </source>
</evidence>
<dbReference type="GO" id="GO:0006396">
    <property type="term" value="P:RNA processing"/>
    <property type="evidence" value="ECO:0007669"/>
    <property type="project" value="TreeGrafter"/>
</dbReference>